<keyword evidence="4" id="KW-0805">Transcription regulation</keyword>
<evidence type="ECO:0000256" key="4">
    <source>
        <dbReference type="ARBA" id="ARBA00023015"/>
    </source>
</evidence>
<evidence type="ECO:0000256" key="7">
    <source>
        <dbReference type="ARBA" id="ARBA00023242"/>
    </source>
</evidence>
<keyword evidence="7 10" id="KW-0539">Nucleus</keyword>
<keyword evidence="5" id="KW-0010">Activator</keyword>
<feature type="compositionally biased region" description="Polar residues" evidence="11">
    <location>
        <begin position="365"/>
        <end position="391"/>
    </location>
</feature>
<dbReference type="InterPro" id="IPR031417">
    <property type="entry name" value="Med26_Mid"/>
</dbReference>
<protein>
    <recommendedName>
        <fullName evidence="3">Mediator of RNA polymerase II transcription subunit 26</fullName>
    </recommendedName>
    <alternativeName>
        <fullName evidence="8">Cofactor required for Sp1 transcriptional activation subunit 7</fullName>
    </alternativeName>
    <alternativeName>
        <fullName evidence="9">Mediator complex subunit 26</fullName>
    </alternativeName>
</protein>
<comment type="similarity">
    <text evidence="2">Belongs to the Mediator complex subunit 26 family.</text>
</comment>
<proteinExistence type="inferred from homology"/>
<dbReference type="InterPro" id="IPR031416">
    <property type="entry name" value="Med26_C"/>
</dbReference>
<evidence type="ECO:0000256" key="11">
    <source>
        <dbReference type="SAM" id="MobiDB-lite"/>
    </source>
</evidence>
<evidence type="ECO:0000259" key="12">
    <source>
        <dbReference type="PROSITE" id="PS51319"/>
    </source>
</evidence>
<dbReference type="GeneTree" id="ENSGT00390000000259"/>
<feature type="compositionally biased region" description="Pro residues" evidence="11">
    <location>
        <begin position="392"/>
        <end position="407"/>
    </location>
</feature>
<gene>
    <name evidence="13" type="primary">MED26</name>
</gene>
<evidence type="ECO:0000256" key="6">
    <source>
        <dbReference type="ARBA" id="ARBA00023163"/>
    </source>
</evidence>
<dbReference type="FunCoup" id="A0A8V1AK99">
    <property type="interactions" value="1067"/>
</dbReference>
<dbReference type="CDD" id="cd00183">
    <property type="entry name" value="TFIIS_I"/>
    <property type="match status" value="1"/>
</dbReference>
<evidence type="ECO:0000256" key="10">
    <source>
        <dbReference type="PROSITE-ProRule" id="PRU00649"/>
    </source>
</evidence>
<name>A0A8V1AK99_CHICK</name>
<dbReference type="FunFam" id="1.20.930.10:FF:000026">
    <property type="entry name" value="Alginate regulatory protein AlgR3, putative"/>
    <property type="match status" value="1"/>
</dbReference>
<dbReference type="GO" id="GO:0070847">
    <property type="term" value="C:core mediator complex"/>
    <property type="evidence" value="ECO:0000318"/>
    <property type="project" value="GO_Central"/>
</dbReference>
<feature type="compositionally biased region" description="Polar residues" evidence="11">
    <location>
        <begin position="442"/>
        <end position="457"/>
    </location>
</feature>
<dbReference type="Pfam" id="PF08711">
    <property type="entry name" value="Med26"/>
    <property type="match status" value="1"/>
</dbReference>
<dbReference type="PANTHER" id="PTHR15201">
    <property type="entry name" value="CRSP70"/>
    <property type="match status" value="1"/>
</dbReference>
<comment type="subcellular location">
    <subcellularLocation>
        <location evidence="1 10">Nucleus</location>
    </subcellularLocation>
</comment>
<evidence type="ECO:0000256" key="8">
    <source>
        <dbReference type="ARBA" id="ARBA00030125"/>
    </source>
</evidence>
<dbReference type="SUPFAM" id="SSF47676">
    <property type="entry name" value="Conserved domain common to transcription factors TFIIS, elongin A, CRSP70"/>
    <property type="match status" value="1"/>
</dbReference>
<dbReference type="GO" id="GO:0016592">
    <property type="term" value="C:mediator complex"/>
    <property type="evidence" value="ECO:0000318"/>
    <property type="project" value="GO_Central"/>
</dbReference>
<evidence type="ECO:0000256" key="5">
    <source>
        <dbReference type="ARBA" id="ARBA00023159"/>
    </source>
</evidence>
<reference evidence="13" key="2">
    <citation type="submission" date="2025-08" db="UniProtKB">
        <authorList>
            <consortium name="Ensembl"/>
        </authorList>
    </citation>
    <scope>IDENTIFICATION</scope>
    <source>
        <strain evidence="13">broiler</strain>
    </source>
</reference>
<dbReference type="OrthoDB" id="550309at2759"/>
<reference evidence="13" key="1">
    <citation type="submission" date="2020-11" db="EMBL/GenBank/DDBJ databases">
        <title>Gallus gallus (Chicken) genome, bGalGal1, GRCg7b, maternal haplotype autosomes + Z &amp; W.</title>
        <authorList>
            <person name="Warren W."/>
            <person name="Formenti G."/>
            <person name="Fedrigo O."/>
            <person name="Haase B."/>
            <person name="Mountcastle J."/>
            <person name="Balacco J."/>
            <person name="Tracey A."/>
            <person name="Schneider V."/>
            <person name="Okimoto R."/>
            <person name="Cheng H."/>
            <person name="Hawken R."/>
            <person name="Howe K."/>
            <person name="Jarvis E.D."/>
        </authorList>
    </citation>
    <scope>NUCLEOTIDE SEQUENCE [LARGE SCALE GENOMIC DNA]</scope>
    <source>
        <strain evidence="13">Broiler</strain>
    </source>
</reference>
<keyword evidence="14" id="KW-1185">Reference proteome</keyword>
<reference evidence="13" key="3">
    <citation type="submission" date="2025-09" db="UniProtKB">
        <authorList>
            <consortium name="Ensembl"/>
        </authorList>
    </citation>
    <scope>IDENTIFICATION</scope>
    <source>
        <strain evidence="13">broiler</strain>
    </source>
</reference>
<feature type="compositionally biased region" description="Polar residues" evidence="11">
    <location>
        <begin position="341"/>
        <end position="355"/>
    </location>
</feature>
<evidence type="ECO:0000256" key="1">
    <source>
        <dbReference type="ARBA" id="ARBA00004123"/>
    </source>
</evidence>
<dbReference type="InterPro" id="IPR035441">
    <property type="entry name" value="TFIIS/LEDGF_dom_sf"/>
</dbReference>
<dbReference type="InterPro" id="IPR017923">
    <property type="entry name" value="TFIIS_N"/>
</dbReference>
<dbReference type="AlphaFoldDB" id="A0A8V1AK99"/>
<dbReference type="Gene3D" id="1.20.930.10">
    <property type="entry name" value="Conserved domain common to transcription factors TFIIS, elongin A, CRSP70"/>
    <property type="match status" value="1"/>
</dbReference>
<sequence>MCPGRKRTNYFCLQGKRGTNEKALLLSHRYSSILGLELKTNINIRLKKNPTTHRCLFPLITLHCSPVCPMLCSVITSSELSLVCVTRRAAAPQALIFGEILMVKIHNMVAVLEVISSLEKYPITKEALEETRLGRLINEVRKKTSNEELAKRAKKLLRNWQKLIEPVTPNEAVPRGLQNPPGSANGGAHNCKPEAPLPAVAGSKPISELKSRNDIQKLNSPKPEKLGNRKRKGEHRDGHQGPPPPKVSKVSHEILQNSSPPPTNGIGGSPESFPSPVDVNLHAGPESSRTELSENDKHNKIPVNAVKPHTSSPGLVKPSSTSSLLKTAVLQQHDKLEETTGSHQPKSPRCSSFSPRNVRHDTFARQHTTYSPKDSMPSPSQRSQFLDTAQVPSPPPSLMQPSTPPMPAKRLEFSQQSVSEVSQHWQEQQVPSDSQHRHTAGTLPQHTSPSCKTSSHPGESLMSHIGFSQDASKMDSDDAASGSDSKKKKRYRPRDYTVNLDGHVTEGGVKPVRLKERKLTFDPMTGQIKPLTPKDPLQVEIPALTEQHRTETEKQEQKPNLQSPFEQTNWKELSRNEIIQSYLNRQSSLLSSSGVQTPGAHYFMSEYLKQEESTRKEARKTHVLAPNSKPTDLPGVTREVTSDDLNRICEHNWPGVNGCYDTQGNWYDWTQCISLDPHGDDGRLNILPYVCLD</sequence>
<evidence type="ECO:0000313" key="14">
    <source>
        <dbReference type="Proteomes" id="UP000000539"/>
    </source>
</evidence>
<dbReference type="GO" id="GO:0010628">
    <property type="term" value="P:positive regulation of gene expression"/>
    <property type="evidence" value="ECO:0000318"/>
    <property type="project" value="GO_Central"/>
</dbReference>
<dbReference type="GO" id="GO:0006357">
    <property type="term" value="P:regulation of transcription by RNA polymerase II"/>
    <property type="evidence" value="ECO:0000318"/>
    <property type="project" value="GO_Central"/>
</dbReference>
<dbReference type="Proteomes" id="UP000000539">
    <property type="component" value="Chromosome 28"/>
</dbReference>
<evidence type="ECO:0000256" key="2">
    <source>
        <dbReference type="ARBA" id="ARBA00009681"/>
    </source>
</evidence>
<organism evidence="13 14">
    <name type="scientific">Gallus gallus</name>
    <name type="common">Chicken</name>
    <dbReference type="NCBI Taxonomy" id="9031"/>
    <lineage>
        <taxon>Eukaryota</taxon>
        <taxon>Metazoa</taxon>
        <taxon>Chordata</taxon>
        <taxon>Craniata</taxon>
        <taxon>Vertebrata</taxon>
        <taxon>Euteleostomi</taxon>
        <taxon>Archelosauria</taxon>
        <taxon>Archosauria</taxon>
        <taxon>Dinosauria</taxon>
        <taxon>Saurischia</taxon>
        <taxon>Theropoda</taxon>
        <taxon>Coelurosauria</taxon>
        <taxon>Aves</taxon>
        <taxon>Neognathae</taxon>
        <taxon>Galloanserae</taxon>
        <taxon>Galliformes</taxon>
        <taxon>Phasianidae</taxon>
        <taxon>Phasianinae</taxon>
        <taxon>Gallus</taxon>
    </lineage>
</organism>
<dbReference type="GO" id="GO:0003712">
    <property type="term" value="F:transcription coregulator activity"/>
    <property type="evidence" value="ECO:0000318"/>
    <property type="project" value="GO_Central"/>
</dbReference>
<dbReference type="SMART" id="SM00509">
    <property type="entry name" value="TFS2N"/>
    <property type="match status" value="1"/>
</dbReference>
<evidence type="ECO:0000313" key="13">
    <source>
        <dbReference type="Ensembl" id="ENSGALP00010042244.1"/>
    </source>
</evidence>
<dbReference type="InterPro" id="IPR003617">
    <property type="entry name" value="TFIIS/CRSP70_N_sub"/>
</dbReference>
<dbReference type="PROSITE" id="PS51319">
    <property type="entry name" value="TFIIS_N"/>
    <property type="match status" value="1"/>
</dbReference>
<feature type="domain" description="TFIIS N-terminal" evidence="12">
    <location>
        <begin position="92"/>
        <end position="167"/>
    </location>
</feature>
<keyword evidence="6" id="KW-0804">Transcription</keyword>
<dbReference type="PANTHER" id="PTHR15201:SF1">
    <property type="entry name" value="MEDIATOR OF RNA POLYMERASE II TRANSCRIPTION SUBUNIT 26"/>
    <property type="match status" value="1"/>
</dbReference>
<dbReference type="InterPro" id="IPR042376">
    <property type="entry name" value="MED26"/>
</dbReference>
<evidence type="ECO:0000256" key="9">
    <source>
        <dbReference type="ARBA" id="ARBA00031968"/>
    </source>
</evidence>
<feature type="compositionally biased region" description="Low complexity" evidence="11">
    <location>
        <begin position="413"/>
        <end position="430"/>
    </location>
</feature>
<evidence type="ECO:0000256" key="3">
    <source>
        <dbReference type="ARBA" id="ARBA00019686"/>
    </source>
</evidence>
<accession>A0A8V1AK99</accession>
<dbReference type="Pfam" id="PF15694">
    <property type="entry name" value="Med26_M"/>
    <property type="match status" value="1"/>
</dbReference>
<feature type="region of interest" description="Disordered" evidence="11">
    <location>
        <begin position="171"/>
        <end position="503"/>
    </location>
</feature>
<feature type="compositionally biased region" description="Basic and acidic residues" evidence="11">
    <location>
        <begin position="288"/>
        <end position="299"/>
    </location>
</feature>
<dbReference type="Pfam" id="PF15693">
    <property type="entry name" value="Med26_C"/>
    <property type="match status" value="1"/>
</dbReference>
<dbReference type="Ensembl" id="ENSGALT00010068788.1">
    <property type="protein sequence ID" value="ENSGALP00010042244.1"/>
    <property type="gene ID" value="ENSGALG00010028391.1"/>
</dbReference>
<feature type="compositionally biased region" description="Polar residues" evidence="11">
    <location>
        <begin position="309"/>
        <end position="325"/>
    </location>
</feature>